<evidence type="ECO:0000256" key="9">
    <source>
        <dbReference type="ARBA" id="ARBA00023136"/>
    </source>
</evidence>
<keyword evidence="12" id="KW-1185">Reference proteome</keyword>
<keyword evidence="6" id="KW-0256">Endoplasmic reticulum</keyword>
<organism evidence="11 12">
    <name type="scientific">Babesia duncani</name>
    <dbReference type="NCBI Taxonomy" id="323732"/>
    <lineage>
        <taxon>Eukaryota</taxon>
        <taxon>Sar</taxon>
        <taxon>Alveolata</taxon>
        <taxon>Apicomplexa</taxon>
        <taxon>Aconoidasida</taxon>
        <taxon>Piroplasmida</taxon>
        <taxon>Babesiidae</taxon>
        <taxon>Babesia</taxon>
    </lineage>
</organism>
<keyword evidence="5" id="KW-0547">Nucleotide-binding</keyword>
<dbReference type="GO" id="GO:0005525">
    <property type="term" value="F:GTP binding"/>
    <property type="evidence" value="ECO:0007669"/>
    <property type="project" value="UniProtKB-KW"/>
</dbReference>
<protein>
    <recommendedName>
        <fullName evidence="3">Signal recognition particle receptor subunit beta</fullName>
    </recommendedName>
</protein>
<proteinExistence type="inferred from homology"/>
<keyword evidence="9" id="KW-0472">Membrane</keyword>
<gene>
    <name evidence="11" type="ORF">BdWA1_000800</name>
</gene>
<dbReference type="PRINTS" id="PR00449">
    <property type="entry name" value="RASTRNSFRMNG"/>
</dbReference>
<evidence type="ECO:0000256" key="3">
    <source>
        <dbReference type="ARBA" id="ARBA00020256"/>
    </source>
</evidence>
<evidence type="ECO:0000256" key="8">
    <source>
        <dbReference type="ARBA" id="ARBA00023134"/>
    </source>
</evidence>
<evidence type="ECO:0000256" key="5">
    <source>
        <dbReference type="ARBA" id="ARBA00022741"/>
    </source>
</evidence>
<dbReference type="Gene3D" id="3.40.50.300">
    <property type="entry name" value="P-loop containing nucleotide triphosphate hydrolases"/>
    <property type="match status" value="1"/>
</dbReference>
<dbReference type="Pfam" id="PF09439">
    <property type="entry name" value="SRPRB"/>
    <property type="match status" value="1"/>
</dbReference>
<evidence type="ECO:0000256" key="10">
    <source>
        <dbReference type="ARBA" id="ARBA00023170"/>
    </source>
</evidence>
<keyword evidence="10 11" id="KW-0675">Receptor</keyword>
<dbReference type="InterPro" id="IPR019009">
    <property type="entry name" value="SRP_receptor_beta_su"/>
</dbReference>
<evidence type="ECO:0000256" key="7">
    <source>
        <dbReference type="ARBA" id="ARBA00022989"/>
    </source>
</evidence>
<dbReference type="GeneID" id="94335098"/>
<dbReference type="EMBL" id="JALLKP010000001">
    <property type="protein sequence ID" value="KAK2197797.1"/>
    <property type="molecule type" value="Genomic_DNA"/>
</dbReference>
<keyword evidence="11" id="KW-0378">Hydrolase</keyword>
<keyword evidence="4" id="KW-0812">Transmembrane</keyword>
<evidence type="ECO:0000256" key="1">
    <source>
        <dbReference type="ARBA" id="ARBA00004389"/>
    </source>
</evidence>
<keyword evidence="7" id="KW-1133">Transmembrane helix</keyword>
<dbReference type="InterPro" id="IPR024156">
    <property type="entry name" value="Small_GTPase_ARF"/>
</dbReference>
<comment type="similarity">
    <text evidence="2">Belongs to the SRP receptor beta subunit family.</text>
</comment>
<dbReference type="GO" id="GO:0005789">
    <property type="term" value="C:endoplasmic reticulum membrane"/>
    <property type="evidence" value="ECO:0007669"/>
    <property type="project" value="UniProtKB-SubCell"/>
</dbReference>
<dbReference type="InterPro" id="IPR027417">
    <property type="entry name" value="P-loop_NTPase"/>
</dbReference>
<evidence type="ECO:0000256" key="4">
    <source>
        <dbReference type="ARBA" id="ARBA00022692"/>
    </source>
</evidence>
<dbReference type="PANTHER" id="PTHR11711">
    <property type="entry name" value="ADP RIBOSYLATION FACTOR-RELATED"/>
    <property type="match status" value="1"/>
</dbReference>
<name>A0AAD9PMZ0_9APIC</name>
<dbReference type="SUPFAM" id="SSF52540">
    <property type="entry name" value="P-loop containing nucleoside triphosphate hydrolases"/>
    <property type="match status" value="1"/>
</dbReference>
<dbReference type="GO" id="GO:0016787">
    <property type="term" value="F:hydrolase activity"/>
    <property type="evidence" value="ECO:0007669"/>
    <property type="project" value="UniProtKB-KW"/>
</dbReference>
<evidence type="ECO:0000313" key="11">
    <source>
        <dbReference type="EMBL" id="KAK2197797.1"/>
    </source>
</evidence>
<evidence type="ECO:0000256" key="6">
    <source>
        <dbReference type="ARBA" id="ARBA00022824"/>
    </source>
</evidence>
<reference evidence="11" key="1">
    <citation type="journal article" date="2023" name="Nat. Microbiol.">
        <title>Babesia duncani multi-omics identifies virulence factors and drug targets.</title>
        <authorList>
            <person name="Singh P."/>
            <person name="Lonardi S."/>
            <person name="Liang Q."/>
            <person name="Vydyam P."/>
            <person name="Khabirova E."/>
            <person name="Fang T."/>
            <person name="Gihaz S."/>
            <person name="Thekkiniath J."/>
            <person name="Munshi M."/>
            <person name="Abel S."/>
            <person name="Ciampossin L."/>
            <person name="Batugedara G."/>
            <person name="Gupta M."/>
            <person name="Lu X.M."/>
            <person name="Lenz T."/>
            <person name="Chakravarty S."/>
            <person name="Cornillot E."/>
            <person name="Hu Y."/>
            <person name="Ma W."/>
            <person name="Gonzalez L.M."/>
            <person name="Sanchez S."/>
            <person name="Estrada K."/>
            <person name="Sanchez-Flores A."/>
            <person name="Montero E."/>
            <person name="Harb O.S."/>
            <person name="Le Roch K.G."/>
            <person name="Mamoun C.B."/>
        </authorList>
    </citation>
    <scope>NUCLEOTIDE SEQUENCE</scope>
    <source>
        <strain evidence="11">WA1</strain>
    </source>
</reference>
<comment type="subcellular location">
    <subcellularLocation>
        <location evidence="1">Endoplasmic reticulum membrane</location>
        <topology evidence="1">Single-pass membrane protein</topology>
    </subcellularLocation>
</comment>
<comment type="caution">
    <text evidence="11">The sequence shown here is derived from an EMBL/GenBank/DDBJ whole genome shotgun (WGS) entry which is preliminary data.</text>
</comment>
<evidence type="ECO:0000256" key="2">
    <source>
        <dbReference type="ARBA" id="ARBA00005619"/>
    </source>
</evidence>
<keyword evidence="8" id="KW-0342">GTP-binding</keyword>
<accession>A0AAD9PMZ0</accession>
<dbReference type="AlphaFoldDB" id="A0AAD9PMZ0"/>
<dbReference type="RefSeq" id="XP_067804639.1">
    <property type="nucleotide sequence ID" value="XM_067945848.1"/>
</dbReference>
<evidence type="ECO:0000313" key="12">
    <source>
        <dbReference type="Proteomes" id="UP001214638"/>
    </source>
</evidence>
<dbReference type="Proteomes" id="UP001214638">
    <property type="component" value="Unassembled WGS sequence"/>
</dbReference>
<dbReference type="KEGG" id="bdw:94335098"/>
<sequence>MLIIIAPIILLFRRFKCKSLSRIDTVLIGPPACGKTALLLRMQKSKFIQTAPSQECNSISITCNKKTRQLLDMPGNLEIDKDTLVNAKGIICMLDSSDKYSIQKGARLIVDLVACPQVLERNPKVLVVANKSDLPNAKTLLDIKRLLQVEIERQVESRASTMHLEKTAVHTQLFSLADYAIEALPLAITLVQASVKLGQLEAVVNFLQGL</sequence>